<accession>A0ABX9APX3</accession>
<dbReference type="Proteomes" id="UP000825886">
    <property type="component" value="Chromosome"/>
</dbReference>
<protein>
    <submittedName>
        <fullName evidence="1">Uncharacterized protein</fullName>
    </submittedName>
</protein>
<dbReference type="EMBL" id="CP081864">
    <property type="protein sequence ID" value="QZN97213.1"/>
    <property type="molecule type" value="Genomic_DNA"/>
</dbReference>
<keyword evidence="2" id="KW-1185">Reference proteome</keyword>
<dbReference type="RefSeq" id="WP_222160233.1">
    <property type="nucleotide sequence ID" value="NZ_CP081864.1"/>
</dbReference>
<evidence type="ECO:0000313" key="2">
    <source>
        <dbReference type="Proteomes" id="UP000825886"/>
    </source>
</evidence>
<organism evidence="1 2">
    <name type="scientific">Symbiopectobacterium purcellii</name>
    <dbReference type="NCBI Taxonomy" id="2871826"/>
    <lineage>
        <taxon>Bacteria</taxon>
        <taxon>Pseudomonadati</taxon>
        <taxon>Pseudomonadota</taxon>
        <taxon>Gammaproteobacteria</taxon>
        <taxon>Enterobacterales</taxon>
        <taxon>Enterobacteriaceae</taxon>
    </lineage>
</organism>
<evidence type="ECO:0000313" key="1">
    <source>
        <dbReference type="EMBL" id="QZN97213.1"/>
    </source>
</evidence>
<reference evidence="1 2" key="1">
    <citation type="submission" date="2021-08" db="EMBL/GenBank/DDBJ databases">
        <title>Culture and genomic analysis of Symbiopectobacterium purcellii sp. nov. gen. nov., isolated from the leafhopper Empoasca decipiens.</title>
        <authorList>
            <person name="Nadal-Jimenez P."/>
            <person name="Siozios S."/>
            <person name="Halliday N."/>
            <person name="Camara M."/>
            <person name="Hurst G.D.D."/>
        </authorList>
    </citation>
    <scope>NUCLEOTIDE SEQUENCE [LARGE SCALE GENOMIC DNA]</scope>
    <source>
        <strain evidence="1 2">SyEd1</strain>
    </source>
</reference>
<sequence length="297" mass="33297">MLINDSNYIDTTGFTYGAFQGYKSSTSPSFGVCFNKIKVTRKKGETVRADIVFTPLYLIADDVIGPYISRKIVDIGEKSGVGYQWAKLAALDFWLSIKTKQEDVSKISGGPDIFTLMSAGAILLTAGFAAFSSIRTQINKIDPITLTLTIRNYLDSCLCISAMSIVDDIHKTRSPILRSGETAVFPYSKSKNFDKTQLIDIIVISNVTELNEGDFLRFCIENAGRGKSIRLKEITEYKSGKIIGLWDENFNEDYKTNSMQFARRMIRDHNTGLTRYYTIISNNQTYRSAGNIGITFF</sequence>
<name>A0ABX9APX3_9ENTR</name>
<proteinExistence type="predicted"/>
<gene>
    <name evidence="1" type="ORF">K6K13_07610</name>
</gene>